<gene>
    <name evidence="1" type="ORF">ACCI49_00625</name>
</gene>
<dbReference type="EMBL" id="JBGMEK010000001">
    <property type="protein sequence ID" value="MFA0809407.1"/>
    <property type="molecule type" value="Genomic_DNA"/>
</dbReference>
<organism evidence="1 2">
    <name type="scientific">Microbulbifer epialgicus</name>
    <dbReference type="NCBI Taxonomy" id="393907"/>
    <lineage>
        <taxon>Bacteria</taxon>
        <taxon>Pseudomonadati</taxon>
        <taxon>Pseudomonadota</taxon>
        <taxon>Gammaproteobacteria</taxon>
        <taxon>Cellvibrionales</taxon>
        <taxon>Microbulbiferaceae</taxon>
        <taxon>Microbulbifer</taxon>
    </lineage>
</organism>
<dbReference type="Proteomes" id="UP001569428">
    <property type="component" value="Unassembled WGS sequence"/>
</dbReference>
<proteinExistence type="predicted"/>
<dbReference type="RefSeq" id="WP_371837028.1">
    <property type="nucleotide sequence ID" value="NZ_JBGMEK010000001.1"/>
</dbReference>
<name>A0ABV4NTK9_9GAMM</name>
<keyword evidence="2" id="KW-1185">Reference proteome</keyword>
<evidence type="ECO:0000313" key="1">
    <source>
        <dbReference type="EMBL" id="MFA0809407.1"/>
    </source>
</evidence>
<protein>
    <submittedName>
        <fullName evidence="1">Uncharacterized protein</fullName>
    </submittedName>
</protein>
<evidence type="ECO:0000313" key="2">
    <source>
        <dbReference type="Proteomes" id="UP001569428"/>
    </source>
</evidence>
<accession>A0ABV4NTK9</accession>
<sequence length="495" mass="55933">MDTLKVASAHINPTQGNWRGTFESLTNNLYEIPTVISGSVNIQAAHNWLALVSKIYPEHMCKRMISQASGLGAHDIRTLIAHDRNEYYPTDSAMEIYERKRLTTIVAPNNPNFEKDKILTSIARKYLLDKYGVERNSSIERAMSTTDNNRNVGWLVGQPGMIGSTPNENFLFDIQRDSNVDTVSQSDLIRLHYYDLVGNNLGFSSNHLNLVKMAVDESFLDSLVTLTQISKDCRESISKIGIELENLPESKFKVRVHSIEKQPDLYKEIMSSGKKHWKNIINGNDPEKKIDPPLYLTENRKAVYVEKAKNFVSACQTEKAATDARIDAASDFISSMKGFDISDNFSPPYLGALIRKYDYFDSESAATYMEQNLGVDPAHIRNQQLNIDRLKEEFIRMGGDISRFYETSTPDKASIETCAEQIGLDLSSFYLRKMKAIVNPKTRGPIFDAIMQVRNSVSCKVTELNNEISHSPLMDNKNLVADVSTSRTTQQKIKI</sequence>
<comment type="caution">
    <text evidence="1">The sequence shown here is derived from an EMBL/GenBank/DDBJ whole genome shotgun (WGS) entry which is preliminary data.</text>
</comment>
<reference evidence="1 2" key="1">
    <citation type="submission" date="2024-08" db="EMBL/GenBank/DDBJ databases">
        <authorList>
            <person name="Ishaq N."/>
        </authorList>
    </citation>
    <scope>NUCLEOTIDE SEQUENCE [LARGE SCALE GENOMIC DNA]</scope>
    <source>
        <strain evidence="1 2">DSM 18651</strain>
    </source>
</reference>